<feature type="region of interest" description="Disordered" evidence="1">
    <location>
        <begin position="233"/>
        <end position="257"/>
    </location>
</feature>
<evidence type="ECO:0000256" key="1">
    <source>
        <dbReference type="SAM" id="MobiDB-lite"/>
    </source>
</evidence>
<feature type="domain" description="Heterokaryon incompatibility" evidence="2">
    <location>
        <begin position="3"/>
        <end position="118"/>
    </location>
</feature>
<evidence type="ECO:0000313" key="4">
    <source>
        <dbReference type="Proteomes" id="UP001345013"/>
    </source>
</evidence>
<evidence type="ECO:0000313" key="3">
    <source>
        <dbReference type="EMBL" id="KAK5100029.1"/>
    </source>
</evidence>
<dbReference type="Pfam" id="PF06985">
    <property type="entry name" value="HET"/>
    <property type="match status" value="1"/>
</dbReference>
<dbReference type="Proteomes" id="UP001345013">
    <property type="component" value="Unassembled WGS sequence"/>
</dbReference>
<name>A0ABR0KLG2_9EURO</name>
<dbReference type="InterPro" id="IPR010730">
    <property type="entry name" value="HET"/>
</dbReference>
<gene>
    <name evidence="3" type="ORF">LTR24_001094</name>
</gene>
<keyword evidence="4" id="KW-1185">Reference proteome</keyword>
<reference evidence="3 4" key="1">
    <citation type="submission" date="2023-08" db="EMBL/GenBank/DDBJ databases">
        <title>Black Yeasts Isolated from many extreme environments.</title>
        <authorList>
            <person name="Coleine C."/>
            <person name="Stajich J.E."/>
            <person name="Selbmann L."/>
        </authorList>
    </citation>
    <scope>NUCLEOTIDE SEQUENCE [LARGE SCALE GENOMIC DNA]</scope>
    <source>
        <strain evidence="3 4">CCFEE 5885</strain>
    </source>
</reference>
<dbReference type="PANTHER" id="PTHR33112:SF16">
    <property type="entry name" value="HETEROKARYON INCOMPATIBILITY DOMAIN-CONTAINING PROTEIN"/>
    <property type="match status" value="1"/>
</dbReference>
<comment type="caution">
    <text evidence="3">The sequence shown here is derived from an EMBL/GenBank/DDBJ whole genome shotgun (WGS) entry which is preliminary data.</text>
</comment>
<protein>
    <recommendedName>
        <fullName evidence="2">Heterokaryon incompatibility domain-containing protein</fullName>
    </recommendedName>
</protein>
<organism evidence="3 4">
    <name type="scientific">Lithohypha guttulata</name>
    <dbReference type="NCBI Taxonomy" id="1690604"/>
    <lineage>
        <taxon>Eukaryota</taxon>
        <taxon>Fungi</taxon>
        <taxon>Dikarya</taxon>
        <taxon>Ascomycota</taxon>
        <taxon>Pezizomycotina</taxon>
        <taxon>Eurotiomycetes</taxon>
        <taxon>Chaetothyriomycetidae</taxon>
        <taxon>Chaetothyriales</taxon>
        <taxon>Trichomeriaceae</taxon>
        <taxon>Lithohypha</taxon>
    </lineage>
</organism>
<sequence>MLTLPQPFRDAIAITRKLGFKYLWIDSLCIIQNQREDWEVEVALMGDIFANAFCTVAAASSPSSFDGCRIRSDSTKRTRFIDATFGDKRVRIFERCPEDWNCEYVTNPLQKRAWVLQERLLSWRTVIFSTNMLLWECATAKASGQLPWLQMRVEDPPKILLLNDDNEMDAGNETFARREAWFKTIESYTQMDITKEQDRLPAIAGLVTKAKHHGICVAGMWAHDMPSALLWHTESPSQCDEPNAAGPRRPTQKRAPSWSWAAAEGEISYGSQVRRLGASILISGLIQTGIVEKLRPSDACSPGHKLVTTNGLDIGIVLPDVTKELGYGTAVCCLPVRRDPYWAGVYIDTHALYGTSERNLWEKLSLIMGLVLQRIEGEDGTFRRCGLLRVARKDRFEGCPKRKITII</sequence>
<dbReference type="EMBL" id="JAVRRG010000008">
    <property type="protein sequence ID" value="KAK5100029.1"/>
    <property type="molecule type" value="Genomic_DNA"/>
</dbReference>
<dbReference type="PANTHER" id="PTHR33112">
    <property type="entry name" value="DOMAIN PROTEIN, PUTATIVE-RELATED"/>
    <property type="match status" value="1"/>
</dbReference>
<proteinExistence type="predicted"/>
<evidence type="ECO:0000259" key="2">
    <source>
        <dbReference type="Pfam" id="PF06985"/>
    </source>
</evidence>
<accession>A0ABR0KLG2</accession>